<dbReference type="GO" id="GO:0006227">
    <property type="term" value="P:dUDP biosynthetic process"/>
    <property type="evidence" value="ECO:0007669"/>
    <property type="project" value="TreeGrafter"/>
</dbReference>
<evidence type="ECO:0000256" key="3">
    <source>
        <dbReference type="ARBA" id="ARBA00017144"/>
    </source>
</evidence>
<dbReference type="GO" id="GO:0005829">
    <property type="term" value="C:cytosol"/>
    <property type="evidence" value="ECO:0007669"/>
    <property type="project" value="TreeGrafter"/>
</dbReference>
<comment type="catalytic activity">
    <reaction evidence="9 11">
        <text>dTMP + ATP = dTDP + ADP</text>
        <dbReference type="Rhea" id="RHEA:13517"/>
        <dbReference type="ChEBI" id="CHEBI:30616"/>
        <dbReference type="ChEBI" id="CHEBI:58369"/>
        <dbReference type="ChEBI" id="CHEBI:63528"/>
        <dbReference type="ChEBI" id="CHEBI:456216"/>
        <dbReference type="EC" id="2.7.4.9"/>
    </reaction>
</comment>
<name>A0A1T4K9G5_9LACT</name>
<evidence type="ECO:0000256" key="11">
    <source>
        <dbReference type="HAMAP-Rule" id="MF_00165"/>
    </source>
</evidence>
<dbReference type="STRING" id="1121925.SAMN02746011_00622"/>
<dbReference type="PANTHER" id="PTHR10344:SF4">
    <property type="entry name" value="UMP-CMP KINASE 2, MITOCHONDRIAL"/>
    <property type="match status" value="1"/>
</dbReference>
<dbReference type="NCBIfam" id="TIGR00041">
    <property type="entry name" value="DTMP_kinase"/>
    <property type="match status" value="1"/>
</dbReference>
<dbReference type="HAMAP" id="MF_00165">
    <property type="entry name" value="Thymidylate_kinase"/>
    <property type="match status" value="1"/>
</dbReference>
<dbReference type="Pfam" id="PF02223">
    <property type="entry name" value="Thymidylate_kin"/>
    <property type="match status" value="1"/>
</dbReference>
<dbReference type="RefSeq" id="WP_078755445.1">
    <property type="nucleotide sequence ID" value="NZ_FUWO01000004.1"/>
</dbReference>
<evidence type="ECO:0000256" key="1">
    <source>
        <dbReference type="ARBA" id="ARBA00009776"/>
    </source>
</evidence>
<dbReference type="GO" id="GO:0006235">
    <property type="term" value="P:dTTP biosynthetic process"/>
    <property type="evidence" value="ECO:0007669"/>
    <property type="project" value="UniProtKB-UniRule"/>
</dbReference>
<organism evidence="13 14">
    <name type="scientific">Globicatella sulfidifaciens DSM 15739</name>
    <dbReference type="NCBI Taxonomy" id="1121925"/>
    <lineage>
        <taxon>Bacteria</taxon>
        <taxon>Bacillati</taxon>
        <taxon>Bacillota</taxon>
        <taxon>Bacilli</taxon>
        <taxon>Lactobacillales</taxon>
        <taxon>Aerococcaceae</taxon>
        <taxon>Globicatella</taxon>
    </lineage>
</organism>
<dbReference type="GO" id="GO:0005524">
    <property type="term" value="F:ATP binding"/>
    <property type="evidence" value="ECO:0007669"/>
    <property type="project" value="UniProtKB-UniRule"/>
</dbReference>
<evidence type="ECO:0000256" key="5">
    <source>
        <dbReference type="ARBA" id="ARBA00022727"/>
    </source>
</evidence>
<dbReference type="Proteomes" id="UP000189941">
    <property type="component" value="Unassembled WGS sequence"/>
</dbReference>
<reference evidence="14" key="1">
    <citation type="submission" date="2017-02" db="EMBL/GenBank/DDBJ databases">
        <authorList>
            <person name="Varghese N."/>
            <person name="Submissions S."/>
        </authorList>
    </citation>
    <scope>NUCLEOTIDE SEQUENCE [LARGE SCALE GENOMIC DNA]</scope>
    <source>
        <strain evidence="14">DSM 15739</strain>
    </source>
</reference>
<keyword evidence="5 11" id="KW-0545">Nucleotide biosynthesis</keyword>
<dbReference type="InterPro" id="IPR018095">
    <property type="entry name" value="Thymidylate_kin_CS"/>
</dbReference>
<evidence type="ECO:0000259" key="12">
    <source>
        <dbReference type="Pfam" id="PF02223"/>
    </source>
</evidence>
<keyword evidence="6 11" id="KW-0547">Nucleotide-binding</keyword>
<evidence type="ECO:0000313" key="13">
    <source>
        <dbReference type="EMBL" id="SJZ39049.1"/>
    </source>
</evidence>
<dbReference type="InterPro" id="IPR027417">
    <property type="entry name" value="P-loop_NTPase"/>
</dbReference>
<evidence type="ECO:0000256" key="10">
    <source>
        <dbReference type="ARBA" id="ARBA00057735"/>
    </source>
</evidence>
<feature type="domain" description="Thymidylate kinase-like" evidence="12">
    <location>
        <begin position="9"/>
        <end position="199"/>
    </location>
</feature>
<dbReference type="EC" id="2.7.4.9" evidence="2 11"/>
<accession>A0A1T4K9G5</accession>
<proteinExistence type="inferred from homology"/>
<dbReference type="OrthoDB" id="9774907at2"/>
<dbReference type="Gene3D" id="3.40.50.300">
    <property type="entry name" value="P-loop containing nucleotide triphosphate hydrolases"/>
    <property type="match status" value="1"/>
</dbReference>
<evidence type="ECO:0000313" key="14">
    <source>
        <dbReference type="Proteomes" id="UP000189941"/>
    </source>
</evidence>
<dbReference type="AlphaFoldDB" id="A0A1T4K9G5"/>
<evidence type="ECO:0000256" key="4">
    <source>
        <dbReference type="ARBA" id="ARBA00022679"/>
    </source>
</evidence>
<dbReference type="CDD" id="cd01672">
    <property type="entry name" value="TMPK"/>
    <property type="match status" value="1"/>
</dbReference>
<sequence>MRKGYFITLEGPEGAGKTTVIQHLVRELEAKGHQDIVVTREPGGSNIAEQIRNVILDVNNIEMDKRTEALLFAAARRQHLVEIVLPALEADKIVICDRFIDSSLAYQGLARDIAMASIWEINQFAIEGHLPDLTLLIDVPAEVGLERIHQGRKEEKFDRLDREAVDFHHKVRNAFLTIAKEHKRIQVIDGTQTIEAVVKNSLEKIEKLLVEKQ</sequence>
<keyword evidence="8 11" id="KW-0067">ATP-binding</keyword>
<comment type="similarity">
    <text evidence="1 11">Belongs to the thymidylate kinase family.</text>
</comment>
<gene>
    <name evidence="11" type="primary">tmk</name>
    <name evidence="13" type="ORF">SAMN02746011_00622</name>
</gene>
<comment type="function">
    <text evidence="10 11">Phosphorylation of dTMP to form dTDP in both de novo and salvage pathways of dTTP synthesis.</text>
</comment>
<dbReference type="PROSITE" id="PS01331">
    <property type="entry name" value="THYMIDYLATE_KINASE"/>
    <property type="match status" value="1"/>
</dbReference>
<dbReference type="GO" id="GO:0004798">
    <property type="term" value="F:dTMP kinase activity"/>
    <property type="evidence" value="ECO:0007669"/>
    <property type="project" value="UniProtKB-UniRule"/>
</dbReference>
<evidence type="ECO:0000256" key="8">
    <source>
        <dbReference type="ARBA" id="ARBA00022840"/>
    </source>
</evidence>
<feature type="binding site" evidence="11">
    <location>
        <begin position="11"/>
        <end position="18"/>
    </location>
    <ligand>
        <name>ATP</name>
        <dbReference type="ChEBI" id="CHEBI:30616"/>
    </ligand>
</feature>
<dbReference type="PANTHER" id="PTHR10344">
    <property type="entry name" value="THYMIDYLATE KINASE"/>
    <property type="match status" value="1"/>
</dbReference>
<keyword evidence="14" id="KW-1185">Reference proteome</keyword>
<dbReference type="EMBL" id="FUWO01000004">
    <property type="protein sequence ID" value="SJZ39049.1"/>
    <property type="molecule type" value="Genomic_DNA"/>
</dbReference>
<evidence type="ECO:0000256" key="7">
    <source>
        <dbReference type="ARBA" id="ARBA00022777"/>
    </source>
</evidence>
<dbReference type="GO" id="GO:0006233">
    <property type="term" value="P:dTDP biosynthetic process"/>
    <property type="evidence" value="ECO:0007669"/>
    <property type="project" value="InterPro"/>
</dbReference>
<keyword evidence="4 11" id="KW-0808">Transferase</keyword>
<keyword evidence="7 11" id="KW-0418">Kinase</keyword>
<dbReference type="InterPro" id="IPR018094">
    <property type="entry name" value="Thymidylate_kinase"/>
</dbReference>
<evidence type="ECO:0000256" key="6">
    <source>
        <dbReference type="ARBA" id="ARBA00022741"/>
    </source>
</evidence>
<evidence type="ECO:0000256" key="2">
    <source>
        <dbReference type="ARBA" id="ARBA00012980"/>
    </source>
</evidence>
<dbReference type="InterPro" id="IPR039430">
    <property type="entry name" value="Thymidylate_kin-like_dom"/>
</dbReference>
<protein>
    <recommendedName>
        <fullName evidence="3 11">Thymidylate kinase</fullName>
        <ecNumber evidence="2 11">2.7.4.9</ecNumber>
    </recommendedName>
    <alternativeName>
        <fullName evidence="11">dTMP kinase</fullName>
    </alternativeName>
</protein>
<evidence type="ECO:0000256" key="9">
    <source>
        <dbReference type="ARBA" id="ARBA00048743"/>
    </source>
</evidence>
<dbReference type="FunFam" id="3.40.50.300:FF:000225">
    <property type="entry name" value="Thymidylate kinase"/>
    <property type="match status" value="1"/>
</dbReference>
<dbReference type="SUPFAM" id="SSF52540">
    <property type="entry name" value="P-loop containing nucleoside triphosphate hydrolases"/>
    <property type="match status" value="1"/>
</dbReference>